<dbReference type="EMBL" id="FWYD01000033">
    <property type="protein sequence ID" value="SMD10707.1"/>
    <property type="molecule type" value="Genomic_DNA"/>
</dbReference>
<evidence type="ECO:0000313" key="2">
    <source>
        <dbReference type="Proteomes" id="UP000192330"/>
    </source>
</evidence>
<reference evidence="1 2" key="1">
    <citation type="submission" date="2017-04" db="EMBL/GenBank/DDBJ databases">
        <authorList>
            <person name="Afonso C.L."/>
            <person name="Miller P.J."/>
            <person name="Scott M.A."/>
            <person name="Spackman E."/>
            <person name="Goraichik I."/>
            <person name="Dimitrov K.M."/>
            <person name="Suarez D.L."/>
            <person name="Swayne D.E."/>
        </authorList>
    </citation>
    <scope>NUCLEOTIDE SEQUENCE [LARGE SCALE GENOMIC DNA]</scope>
    <source>
        <strain evidence="1 2">CGMCC 1.12644</strain>
    </source>
</reference>
<evidence type="ECO:0000313" key="1">
    <source>
        <dbReference type="EMBL" id="SMD10707.1"/>
    </source>
</evidence>
<dbReference type="RefSeq" id="WP_084355033.1">
    <property type="nucleotide sequence ID" value="NZ_FWYD01000033.1"/>
</dbReference>
<dbReference type="Proteomes" id="UP000192330">
    <property type="component" value="Unassembled WGS sequence"/>
</dbReference>
<name>A0A1W2ELV8_9RHOB</name>
<keyword evidence="2" id="KW-1185">Reference proteome</keyword>
<accession>A0A1W2ELV8</accession>
<dbReference type="AlphaFoldDB" id="A0A1W2ELV8"/>
<protein>
    <submittedName>
        <fullName evidence="1">Uncharacterized protein</fullName>
    </submittedName>
</protein>
<sequence>MTKKDENSNKDLLTIELAHIAWYVQRGKFIKDPEELHAAWRDDHIEATKLSQEIIAEMYARGMLLSFFDKSLALFARAEDSDK</sequence>
<proteinExistence type="predicted"/>
<organism evidence="1 2">
    <name type="scientific">Primorskyibacter flagellatus</name>
    <dbReference type="NCBI Taxonomy" id="1387277"/>
    <lineage>
        <taxon>Bacteria</taxon>
        <taxon>Pseudomonadati</taxon>
        <taxon>Pseudomonadota</taxon>
        <taxon>Alphaproteobacteria</taxon>
        <taxon>Rhodobacterales</taxon>
        <taxon>Roseobacteraceae</taxon>
        <taxon>Primorskyibacter</taxon>
    </lineage>
</organism>
<gene>
    <name evidence="1" type="ORF">SAMN06295998_13315</name>
</gene>